<keyword evidence="3" id="KW-1185">Reference proteome</keyword>
<evidence type="ECO:0000256" key="1">
    <source>
        <dbReference type="SAM" id="Phobius"/>
    </source>
</evidence>
<dbReference type="Proteomes" id="UP001165383">
    <property type="component" value="Unassembled WGS sequence"/>
</dbReference>
<organism evidence="2 3">
    <name type="scientific">Sphingomonas brevis</name>
    <dbReference type="NCBI Taxonomy" id="2908206"/>
    <lineage>
        <taxon>Bacteria</taxon>
        <taxon>Pseudomonadati</taxon>
        <taxon>Pseudomonadota</taxon>
        <taxon>Alphaproteobacteria</taxon>
        <taxon>Sphingomonadales</taxon>
        <taxon>Sphingomonadaceae</taxon>
        <taxon>Sphingomonas</taxon>
    </lineage>
</organism>
<gene>
    <name evidence="2" type="ORF">LZ518_09180</name>
</gene>
<evidence type="ECO:0000313" key="2">
    <source>
        <dbReference type="EMBL" id="MCL6741299.1"/>
    </source>
</evidence>
<dbReference type="EMBL" id="JAMGBB010000001">
    <property type="protein sequence ID" value="MCL6741299.1"/>
    <property type="molecule type" value="Genomic_DNA"/>
</dbReference>
<proteinExistence type="predicted"/>
<comment type="caution">
    <text evidence="2">The sequence shown here is derived from an EMBL/GenBank/DDBJ whole genome shotgun (WGS) entry which is preliminary data.</text>
</comment>
<evidence type="ECO:0000313" key="3">
    <source>
        <dbReference type="Proteomes" id="UP001165383"/>
    </source>
</evidence>
<name>A0ABT0SAZ1_9SPHN</name>
<accession>A0ABT0SAZ1</accession>
<keyword evidence="1" id="KW-1133">Transmembrane helix</keyword>
<sequence length="64" mass="6768">MSKLATTAVAILLLAVAAVALYRLLFWFPISIGGAEVGQTASLLTFVICAALCLMLFRGAKTEH</sequence>
<reference evidence="2" key="1">
    <citation type="submission" date="2022-05" db="EMBL/GenBank/DDBJ databases">
        <authorList>
            <person name="Jo J.-H."/>
            <person name="Im W.-T."/>
        </authorList>
    </citation>
    <scope>NUCLEOTIDE SEQUENCE</scope>
    <source>
        <strain evidence="2">RB56-2</strain>
    </source>
</reference>
<feature type="transmembrane region" description="Helical" evidence="1">
    <location>
        <begin position="42"/>
        <end position="60"/>
    </location>
</feature>
<dbReference type="RefSeq" id="WP_249915694.1">
    <property type="nucleotide sequence ID" value="NZ_JAMGBB010000001.1"/>
</dbReference>
<protein>
    <submittedName>
        <fullName evidence="2">Uncharacterized protein</fullName>
    </submittedName>
</protein>
<keyword evidence="1" id="KW-0812">Transmembrane</keyword>
<keyword evidence="1" id="KW-0472">Membrane</keyword>